<dbReference type="EMBL" id="JACHXQ010000007">
    <property type="protein sequence ID" value="MBB3184714.1"/>
    <property type="molecule type" value="Genomic_DNA"/>
</dbReference>
<protein>
    <submittedName>
        <fullName evidence="1">Uncharacterized protein</fullName>
    </submittedName>
</protein>
<reference evidence="1 2" key="1">
    <citation type="submission" date="2020-08" db="EMBL/GenBank/DDBJ databases">
        <title>Genomic Encyclopedia of Type Strains, Phase III (KMG-III): the genomes of soil and plant-associated and newly described type strains.</title>
        <authorList>
            <person name="Whitman W."/>
        </authorList>
    </citation>
    <scope>NUCLEOTIDE SEQUENCE [LARGE SCALE GENOMIC DNA]</scope>
    <source>
        <strain evidence="1 2">CECT 7341</strain>
    </source>
</reference>
<name>A0A7W5GZM9_9GAMM</name>
<sequence length="76" mass="9127">MMQTRDQRNRSVTIDMLPGVKRLSSKEFMAMPREERMAYHVEFKLPKLGSRRFGYFELTPRRETDRTYSRIGRILG</sequence>
<dbReference type="RefSeq" id="WP_183314462.1">
    <property type="nucleotide sequence ID" value="NZ_JACHXQ010000007.1"/>
</dbReference>
<organism evidence="1 2">
    <name type="scientific">Halomonas fontilapidosi</name>
    <dbReference type="NCBI Taxonomy" id="616675"/>
    <lineage>
        <taxon>Bacteria</taxon>
        <taxon>Pseudomonadati</taxon>
        <taxon>Pseudomonadota</taxon>
        <taxon>Gammaproteobacteria</taxon>
        <taxon>Oceanospirillales</taxon>
        <taxon>Halomonadaceae</taxon>
        <taxon>Halomonas</taxon>
    </lineage>
</organism>
<keyword evidence="2" id="KW-1185">Reference proteome</keyword>
<dbReference type="AlphaFoldDB" id="A0A7W5GZM9"/>
<comment type="caution">
    <text evidence="1">The sequence shown here is derived from an EMBL/GenBank/DDBJ whole genome shotgun (WGS) entry which is preliminary data.</text>
</comment>
<dbReference type="Proteomes" id="UP000563050">
    <property type="component" value="Unassembled WGS sequence"/>
</dbReference>
<evidence type="ECO:0000313" key="1">
    <source>
        <dbReference type="EMBL" id="MBB3184714.1"/>
    </source>
</evidence>
<accession>A0A7W5GZM9</accession>
<evidence type="ECO:0000313" key="2">
    <source>
        <dbReference type="Proteomes" id="UP000563050"/>
    </source>
</evidence>
<gene>
    <name evidence="1" type="ORF">FHR95_002288</name>
</gene>
<proteinExistence type="predicted"/>